<dbReference type="Proteomes" id="UP001472677">
    <property type="component" value="Unassembled WGS sequence"/>
</dbReference>
<evidence type="ECO:0000313" key="2">
    <source>
        <dbReference type="Proteomes" id="UP001472677"/>
    </source>
</evidence>
<comment type="caution">
    <text evidence="1">The sequence shown here is derived from an EMBL/GenBank/DDBJ whole genome shotgun (WGS) entry which is preliminary data.</text>
</comment>
<protein>
    <submittedName>
        <fullName evidence="1">Uncharacterized protein</fullName>
    </submittedName>
</protein>
<reference evidence="1 2" key="1">
    <citation type="journal article" date="2024" name="G3 (Bethesda)">
        <title>Genome assembly of Hibiscus sabdariffa L. provides insights into metabolisms of medicinal natural products.</title>
        <authorList>
            <person name="Kim T."/>
        </authorList>
    </citation>
    <scope>NUCLEOTIDE SEQUENCE [LARGE SCALE GENOMIC DNA]</scope>
    <source>
        <strain evidence="1">TK-2024</strain>
        <tissue evidence="1">Old leaves</tissue>
    </source>
</reference>
<accession>A0ABR2AXV8</accession>
<name>A0ABR2AXV8_9ROSI</name>
<gene>
    <name evidence="1" type="ORF">V6N12_075954</name>
</gene>
<proteinExistence type="predicted"/>
<evidence type="ECO:0000313" key="1">
    <source>
        <dbReference type="EMBL" id="KAK8499104.1"/>
    </source>
</evidence>
<keyword evidence="2" id="KW-1185">Reference proteome</keyword>
<organism evidence="1 2">
    <name type="scientific">Hibiscus sabdariffa</name>
    <name type="common">roselle</name>
    <dbReference type="NCBI Taxonomy" id="183260"/>
    <lineage>
        <taxon>Eukaryota</taxon>
        <taxon>Viridiplantae</taxon>
        <taxon>Streptophyta</taxon>
        <taxon>Embryophyta</taxon>
        <taxon>Tracheophyta</taxon>
        <taxon>Spermatophyta</taxon>
        <taxon>Magnoliopsida</taxon>
        <taxon>eudicotyledons</taxon>
        <taxon>Gunneridae</taxon>
        <taxon>Pentapetalae</taxon>
        <taxon>rosids</taxon>
        <taxon>malvids</taxon>
        <taxon>Malvales</taxon>
        <taxon>Malvaceae</taxon>
        <taxon>Malvoideae</taxon>
        <taxon>Hibiscus</taxon>
    </lineage>
</organism>
<dbReference type="EMBL" id="JBBPBM010000239">
    <property type="protein sequence ID" value="KAK8499104.1"/>
    <property type="molecule type" value="Genomic_DNA"/>
</dbReference>
<sequence length="234" mass="26702">MWVTPSAPASGTASRGSPFIDRVDKGIASLWKEEKAKYHMDEDRVNEIIPCFISKTSRLALAEHSYCYPMVFFPSIVLLSSIENPDSRAGLYQVSDGKRNPQKQKQKLEKVAVARSERLRRVGPKLYQLFWTWVTPWARRLRRLNWGFPLRLSKRPTYLTLDGDESPHSIAFPVSYDSSRDSAEEGSSQPTFYPIGPYTFLVNLASSRLRPSVPIPRPYYLGGPCFLLLMELLL</sequence>